<evidence type="ECO:0000313" key="1">
    <source>
        <dbReference type="EMBL" id="HIZ23715.1"/>
    </source>
</evidence>
<gene>
    <name evidence="1" type="ORF">IAA21_13155</name>
</gene>
<organism evidence="1 2">
    <name type="scientific">Candidatus Blautia faecigallinarum</name>
    <dbReference type="NCBI Taxonomy" id="2838488"/>
    <lineage>
        <taxon>Bacteria</taxon>
        <taxon>Bacillati</taxon>
        <taxon>Bacillota</taxon>
        <taxon>Clostridia</taxon>
        <taxon>Lachnospirales</taxon>
        <taxon>Lachnospiraceae</taxon>
        <taxon>Blautia</taxon>
    </lineage>
</organism>
<dbReference type="AlphaFoldDB" id="A0A9D2IUX8"/>
<protein>
    <submittedName>
        <fullName evidence="1">Uncharacterized protein</fullName>
    </submittedName>
</protein>
<proteinExistence type="predicted"/>
<name>A0A9D2IUX8_9FIRM</name>
<sequence>MDQNWKNDPKLAGVDKSKLDMLQSLADQGSGKNPADMLPFLLNAANQGKSKGLRFSSQEISQILEVLKMGKSPEEAAKIDRIVNMMRMIR</sequence>
<dbReference type="Proteomes" id="UP000824041">
    <property type="component" value="Unassembled WGS sequence"/>
</dbReference>
<reference evidence="1" key="1">
    <citation type="journal article" date="2021" name="PeerJ">
        <title>Extensive microbial diversity within the chicken gut microbiome revealed by metagenomics and culture.</title>
        <authorList>
            <person name="Gilroy R."/>
            <person name="Ravi A."/>
            <person name="Getino M."/>
            <person name="Pursley I."/>
            <person name="Horton D.L."/>
            <person name="Alikhan N.F."/>
            <person name="Baker D."/>
            <person name="Gharbi K."/>
            <person name="Hall N."/>
            <person name="Watson M."/>
            <person name="Adriaenssens E.M."/>
            <person name="Foster-Nyarko E."/>
            <person name="Jarju S."/>
            <person name="Secka A."/>
            <person name="Antonio M."/>
            <person name="Oren A."/>
            <person name="Chaudhuri R.R."/>
            <person name="La Ragione R."/>
            <person name="Hildebrand F."/>
            <person name="Pallen M.J."/>
        </authorList>
    </citation>
    <scope>NUCLEOTIDE SEQUENCE</scope>
    <source>
        <strain evidence="1">14324</strain>
    </source>
</reference>
<reference evidence="1" key="2">
    <citation type="submission" date="2021-04" db="EMBL/GenBank/DDBJ databases">
        <authorList>
            <person name="Gilroy R."/>
        </authorList>
    </citation>
    <scope>NUCLEOTIDE SEQUENCE</scope>
    <source>
        <strain evidence="1">14324</strain>
    </source>
</reference>
<evidence type="ECO:0000313" key="2">
    <source>
        <dbReference type="Proteomes" id="UP000824041"/>
    </source>
</evidence>
<dbReference type="EMBL" id="DXBU01000179">
    <property type="protein sequence ID" value="HIZ23715.1"/>
    <property type="molecule type" value="Genomic_DNA"/>
</dbReference>
<comment type="caution">
    <text evidence="1">The sequence shown here is derived from an EMBL/GenBank/DDBJ whole genome shotgun (WGS) entry which is preliminary data.</text>
</comment>
<accession>A0A9D2IUX8</accession>